<dbReference type="PROSITE" id="PS50240">
    <property type="entry name" value="TRYPSIN_DOM"/>
    <property type="match status" value="1"/>
</dbReference>
<accession>A0AAE1Q7C7</accession>
<dbReference type="PANTHER" id="PTHR24252">
    <property type="entry name" value="ACROSIN-RELATED"/>
    <property type="match status" value="1"/>
</dbReference>
<keyword evidence="3" id="KW-1015">Disulfide bond</keyword>
<dbReference type="CDD" id="cd00190">
    <property type="entry name" value="Tryp_SPc"/>
    <property type="match status" value="1"/>
</dbReference>
<keyword evidence="4" id="KW-0378">Hydrolase</keyword>
<dbReference type="Gene3D" id="2.40.10.10">
    <property type="entry name" value="Trypsin-like serine proteases"/>
    <property type="match status" value="1"/>
</dbReference>
<evidence type="ECO:0000313" key="8">
    <source>
        <dbReference type="EMBL" id="KAK4320137.1"/>
    </source>
</evidence>
<sequence>MKVDKCVVVLVIVVVLLMMPEDGTTTKPKRKMKRRSQTKSVKSFGEMTELGTEMKQCGTRRVVQSDGSVKEITTPFKTKNIKPIIVDRKGVKAKCGNEYEMEAGTKMKAKLVGRPQECEMLFMATEGAELEVTCKKFKITSCDQEILFMTDDEDLEETYCNDDKPDAMKGKNIMYMIYERDRKKRYKGSKIMCSIKAVECGAAKINSGADRIVGGSEAKVGEYPWMITFGVDGEDDDEGFVTFCGGSIITTTHILTAAHCIDQENIPPTLIVVAGEHDLSTSSESDTQRMIVDSITIHPNYDIDDVLNDIAILTLTKPLTFTKGVQPVCLAPADELHEGKTAIVTGWGNTFNDGDDSDVLLEVTVNVYTNEECSDAYDEDIPDTMVCAADKGKDSCNGDSGGPMVLLDSGVWQEIGIVSWGAGCADPNFPGVYTRVSKYIDWIVSTVEAQNGSC</sequence>
<evidence type="ECO:0000259" key="7">
    <source>
        <dbReference type="PROSITE" id="PS50240"/>
    </source>
</evidence>
<dbReference type="InterPro" id="IPR001314">
    <property type="entry name" value="Peptidase_S1A"/>
</dbReference>
<dbReference type="Gene3D" id="2.60.120.290">
    <property type="entry name" value="Spermadhesin, CUB domain"/>
    <property type="match status" value="1"/>
</dbReference>
<dbReference type="GO" id="GO:0006508">
    <property type="term" value="P:proteolysis"/>
    <property type="evidence" value="ECO:0007669"/>
    <property type="project" value="UniProtKB-KW"/>
</dbReference>
<reference evidence="8" key="1">
    <citation type="submission" date="2023-11" db="EMBL/GenBank/DDBJ databases">
        <title>Genome assemblies of two species of porcelain crab, Petrolisthes cinctipes and Petrolisthes manimaculis (Anomura: Porcellanidae).</title>
        <authorList>
            <person name="Angst P."/>
        </authorList>
    </citation>
    <scope>NUCLEOTIDE SEQUENCE</scope>
    <source>
        <strain evidence="8">PB745_02</strain>
        <tissue evidence="8">Gill</tissue>
    </source>
</reference>
<evidence type="ECO:0000256" key="6">
    <source>
        <dbReference type="SAM" id="SignalP"/>
    </source>
</evidence>
<proteinExistence type="predicted"/>
<dbReference type="PROSITE" id="PS00135">
    <property type="entry name" value="TRYPSIN_SER"/>
    <property type="match status" value="1"/>
</dbReference>
<dbReference type="InterPro" id="IPR018114">
    <property type="entry name" value="TRYPSIN_HIS"/>
</dbReference>
<feature type="region of interest" description="Disordered" evidence="5">
    <location>
        <begin position="23"/>
        <end position="42"/>
    </location>
</feature>
<keyword evidence="6" id="KW-0732">Signal</keyword>
<evidence type="ECO:0000256" key="1">
    <source>
        <dbReference type="ARBA" id="ARBA00004613"/>
    </source>
</evidence>
<evidence type="ECO:0000256" key="2">
    <source>
        <dbReference type="ARBA" id="ARBA00022525"/>
    </source>
</evidence>
<dbReference type="PRINTS" id="PR00722">
    <property type="entry name" value="CHYMOTRYPSIN"/>
</dbReference>
<keyword evidence="4" id="KW-0720">Serine protease</keyword>
<comment type="caution">
    <text evidence="8">The sequence shown here is derived from an EMBL/GenBank/DDBJ whole genome shotgun (WGS) entry which is preliminary data.</text>
</comment>
<dbReference type="AlphaFoldDB" id="A0AAE1Q7C7"/>
<dbReference type="InterPro" id="IPR009003">
    <property type="entry name" value="Peptidase_S1_PA"/>
</dbReference>
<gene>
    <name evidence="8" type="ORF">Pmani_008973</name>
</gene>
<dbReference type="Proteomes" id="UP001292094">
    <property type="component" value="Unassembled WGS sequence"/>
</dbReference>
<dbReference type="InterPro" id="IPR035914">
    <property type="entry name" value="Sperma_CUB_dom_sf"/>
</dbReference>
<dbReference type="GO" id="GO:0004252">
    <property type="term" value="F:serine-type endopeptidase activity"/>
    <property type="evidence" value="ECO:0007669"/>
    <property type="project" value="InterPro"/>
</dbReference>
<feature type="signal peptide" evidence="6">
    <location>
        <begin position="1"/>
        <end position="25"/>
    </location>
</feature>
<keyword evidence="9" id="KW-1185">Reference proteome</keyword>
<evidence type="ECO:0000256" key="4">
    <source>
        <dbReference type="RuleBase" id="RU363034"/>
    </source>
</evidence>
<dbReference type="SUPFAM" id="SSF50494">
    <property type="entry name" value="Trypsin-like serine proteases"/>
    <property type="match status" value="1"/>
</dbReference>
<feature type="domain" description="Peptidase S1" evidence="7">
    <location>
        <begin position="212"/>
        <end position="448"/>
    </location>
</feature>
<evidence type="ECO:0000313" key="9">
    <source>
        <dbReference type="Proteomes" id="UP001292094"/>
    </source>
</evidence>
<keyword evidence="4" id="KW-0645">Protease</keyword>
<dbReference type="InterPro" id="IPR033116">
    <property type="entry name" value="TRYPSIN_SER"/>
</dbReference>
<name>A0AAE1Q7C7_9EUCA</name>
<protein>
    <recommendedName>
        <fullName evidence="7">Peptidase S1 domain-containing protein</fullName>
    </recommendedName>
</protein>
<dbReference type="SMART" id="SM00020">
    <property type="entry name" value="Tryp_SPc"/>
    <property type="match status" value="1"/>
</dbReference>
<keyword evidence="2" id="KW-0964">Secreted</keyword>
<dbReference type="Pfam" id="PF00089">
    <property type="entry name" value="Trypsin"/>
    <property type="match status" value="1"/>
</dbReference>
<dbReference type="PANTHER" id="PTHR24252:SF7">
    <property type="entry name" value="HYALIN"/>
    <property type="match status" value="1"/>
</dbReference>
<feature type="chain" id="PRO_5041898134" description="Peptidase S1 domain-containing protein" evidence="6">
    <location>
        <begin position="26"/>
        <end position="454"/>
    </location>
</feature>
<dbReference type="EMBL" id="JAWZYT010000689">
    <property type="protein sequence ID" value="KAK4320137.1"/>
    <property type="molecule type" value="Genomic_DNA"/>
</dbReference>
<dbReference type="InterPro" id="IPR001254">
    <property type="entry name" value="Trypsin_dom"/>
</dbReference>
<evidence type="ECO:0000256" key="5">
    <source>
        <dbReference type="SAM" id="MobiDB-lite"/>
    </source>
</evidence>
<evidence type="ECO:0000256" key="3">
    <source>
        <dbReference type="ARBA" id="ARBA00023157"/>
    </source>
</evidence>
<feature type="compositionally biased region" description="Basic residues" evidence="5">
    <location>
        <begin position="27"/>
        <end position="37"/>
    </location>
</feature>
<dbReference type="GO" id="GO:0005576">
    <property type="term" value="C:extracellular region"/>
    <property type="evidence" value="ECO:0007669"/>
    <property type="project" value="UniProtKB-SubCell"/>
</dbReference>
<dbReference type="FunFam" id="2.40.10.10:FF:000038">
    <property type="entry name" value="Serine protease"/>
    <property type="match status" value="1"/>
</dbReference>
<dbReference type="PROSITE" id="PS00134">
    <property type="entry name" value="TRYPSIN_HIS"/>
    <property type="match status" value="1"/>
</dbReference>
<comment type="subcellular location">
    <subcellularLocation>
        <location evidence="1">Secreted</location>
    </subcellularLocation>
</comment>
<dbReference type="InterPro" id="IPR043504">
    <property type="entry name" value="Peptidase_S1_PA_chymotrypsin"/>
</dbReference>
<organism evidence="8 9">
    <name type="scientific">Petrolisthes manimaculis</name>
    <dbReference type="NCBI Taxonomy" id="1843537"/>
    <lineage>
        <taxon>Eukaryota</taxon>
        <taxon>Metazoa</taxon>
        <taxon>Ecdysozoa</taxon>
        <taxon>Arthropoda</taxon>
        <taxon>Crustacea</taxon>
        <taxon>Multicrustacea</taxon>
        <taxon>Malacostraca</taxon>
        <taxon>Eumalacostraca</taxon>
        <taxon>Eucarida</taxon>
        <taxon>Decapoda</taxon>
        <taxon>Pleocyemata</taxon>
        <taxon>Anomura</taxon>
        <taxon>Galatheoidea</taxon>
        <taxon>Porcellanidae</taxon>
        <taxon>Petrolisthes</taxon>
    </lineage>
</organism>